<dbReference type="GO" id="GO:0009231">
    <property type="term" value="P:riboflavin biosynthetic process"/>
    <property type="evidence" value="ECO:0007669"/>
    <property type="project" value="InterPro"/>
</dbReference>
<dbReference type="RefSeq" id="WP_285148989.1">
    <property type="nucleotide sequence ID" value="NZ_JASSOM010000091.1"/>
</dbReference>
<dbReference type="InterPro" id="IPR002734">
    <property type="entry name" value="RibDG_C"/>
</dbReference>
<evidence type="ECO:0000259" key="1">
    <source>
        <dbReference type="Pfam" id="PF01872"/>
    </source>
</evidence>
<evidence type="ECO:0000313" key="2">
    <source>
        <dbReference type="EMBL" id="MDK9366083.1"/>
    </source>
</evidence>
<dbReference type="PANTHER" id="PTHR38011:SF11">
    <property type="entry name" value="2,5-DIAMINO-6-RIBOSYLAMINO-4(3H)-PYRIMIDINONE 5'-PHOSPHATE REDUCTASE"/>
    <property type="match status" value="1"/>
</dbReference>
<reference evidence="2 3" key="1">
    <citation type="submission" date="2023-06" db="EMBL/GenBank/DDBJ databases">
        <title>Identification and characterization of antibiotic-resistant Gram-negative bacteria.</title>
        <authorList>
            <person name="Cho G.-S."/>
            <person name="Lee J."/>
            <person name="Tai E."/>
            <person name="Jeong S."/>
            <person name="Kim I."/>
            <person name="Kim B.-E."/>
            <person name="Jeong M.-I."/>
            <person name="Oh K.-K."/>
            <person name="Franz C.M.A.P."/>
        </authorList>
    </citation>
    <scope>NUCLEOTIDE SEQUENCE [LARGE SCALE GENOMIC DNA]</scope>
    <source>
        <strain evidence="2 3">V106_12</strain>
    </source>
</reference>
<dbReference type="PANTHER" id="PTHR38011">
    <property type="entry name" value="DIHYDROFOLATE REDUCTASE FAMILY PROTEIN (AFU_ORTHOLOGUE AFUA_8G06820)"/>
    <property type="match status" value="1"/>
</dbReference>
<accession>A0AAP4FYP8</accession>
<dbReference type="InterPro" id="IPR050765">
    <property type="entry name" value="Riboflavin_Biosynth_HTPR"/>
</dbReference>
<dbReference type="Gene3D" id="3.40.430.10">
    <property type="entry name" value="Dihydrofolate Reductase, subunit A"/>
    <property type="match status" value="1"/>
</dbReference>
<evidence type="ECO:0000313" key="3">
    <source>
        <dbReference type="Proteomes" id="UP001223214"/>
    </source>
</evidence>
<keyword evidence="3" id="KW-1185">Reference proteome</keyword>
<dbReference type="SUPFAM" id="SSF53597">
    <property type="entry name" value="Dihydrofolate reductase-like"/>
    <property type="match status" value="1"/>
</dbReference>
<feature type="domain" description="Bacterial bifunctional deaminase-reductase C-terminal" evidence="1">
    <location>
        <begin position="34"/>
        <end position="216"/>
    </location>
</feature>
<organism evidence="2 3">
    <name type="scientific">Lelliottia wanjuensis</name>
    <dbReference type="NCBI Taxonomy" id="3050585"/>
    <lineage>
        <taxon>Bacteria</taxon>
        <taxon>Pseudomonadati</taxon>
        <taxon>Pseudomonadota</taxon>
        <taxon>Gammaproteobacteria</taxon>
        <taxon>Enterobacterales</taxon>
        <taxon>Enterobacteriaceae</taxon>
        <taxon>Lelliottia</taxon>
    </lineage>
</organism>
<dbReference type="InterPro" id="IPR024072">
    <property type="entry name" value="DHFR-like_dom_sf"/>
</dbReference>
<protein>
    <submittedName>
        <fullName evidence="2">Dihydrofolate reductase family protein</fullName>
    </submittedName>
</protein>
<comment type="caution">
    <text evidence="2">The sequence shown here is derived from an EMBL/GenBank/DDBJ whole genome shotgun (WGS) entry which is preliminary data.</text>
</comment>
<sequence length="226" mass="25288">MALEKLGAFEDGNKPLAGLTSRCSQNSIKEKIMRKIVSFVHVSLDGFVSSTAEGPAGLEWISISPDLFEYVEQRIQQTDTALYGRNTYQMMESYWPTAADKPDASPHDHAHSRWYKSAHKVVLSKTLVPKNHPDTQIISSNLSDEISKLKHSAGSEILLFGSPSATHALMAENLIDEYWLFVNPILLGQGIPLFKNIKERTSLRLVKSQVFPSGVVCLQYEVKRNQ</sequence>
<name>A0AAP4FYP8_9ENTR</name>
<dbReference type="Proteomes" id="UP001223214">
    <property type="component" value="Unassembled WGS sequence"/>
</dbReference>
<proteinExistence type="predicted"/>
<dbReference type="AlphaFoldDB" id="A0AAP4FYP8"/>
<dbReference type="EMBL" id="JASSOM010000091">
    <property type="protein sequence ID" value="MDK9366083.1"/>
    <property type="molecule type" value="Genomic_DNA"/>
</dbReference>
<gene>
    <name evidence="2" type="ORF">QQF32_23070</name>
</gene>
<dbReference type="GO" id="GO:0008703">
    <property type="term" value="F:5-amino-6-(5-phosphoribosylamino)uracil reductase activity"/>
    <property type="evidence" value="ECO:0007669"/>
    <property type="project" value="InterPro"/>
</dbReference>
<dbReference type="Pfam" id="PF01872">
    <property type="entry name" value="RibD_C"/>
    <property type="match status" value="1"/>
</dbReference>